<reference evidence="1 2" key="1">
    <citation type="journal article" date="2015" name="Genome Biol.">
        <title>Comparative genomics of Steinernema reveals deeply conserved gene regulatory networks.</title>
        <authorList>
            <person name="Dillman A.R."/>
            <person name="Macchietto M."/>
            <person name="Porter C.F."/>
            <person name="Rogers A."/>
            <person name="Williams B."/>
            <person name="Antoshechkin I."/>
            <person name="Lee M.M."/>
            <person name="Goodwin Z."/>
            <person name="Lu X."/>
            <person name="Lewis E.E."/>
            <person name="Goodrich-Blair H."/>
            <person name="Stock S.P."/>
            <person name="Adams B.J."/>
            <person name="Sternberg P.W."/>
            <person name="Mortazavi A."/>
        </authorList>
    </citation>
    <scope>NUCLEOTIDE SEQUENCE [LARGE SCALE GENOMIC DNA]</scope>
    <source>
        <strain evidence="1 2">ALL</strain>
    </source>
</reference>
<dbReference type="EMBL" id="AZBU02000006">
    <property type="protein sequence ID" value="TKR71686.1"/>
    <property type="molecule type" value="Genomic_DNA"/>
</dbReference>
<dbReference type="AlphaFoldDB" id="A0A4U5MPT0"/>
<dbReference type="Proteomes" id="UP000298663">
    <property type="component" value="Unassembled WGS sequence"/>
</dbReference>
<reference evidence="1 2" key="2">
    <citation type="journal article" date="2019" name="G3 (Bethesda)">
        <title>Hybrid Assembly of the Genome of the Entomopathogenic Nematode Steinernema carpocapsae Identifies the X-Chromosome.</title>
        <authorList>
            <person name="Serra L."/>
            <person name="Macchietto M."/>
            <person name="Macias-Munoz A."/>
            <person name="McGill C.J."/>
            <person name="Rodriguez I.M."/>
            <person name="Rodriguez B."/>
            <person name="Murad R."/>
            <person name="Mortazavi A."/>
        </authorList>
    </citation>
    <scope>NUCLEOTIDE SEQUENCE [LARGE SCALE GENOMIC DNA]</scope>
    <source>
        <strain evidence="1 2">ALL</strain>
    </source>
</reference>
<gene>
    <name evidence="1" type="ORF">L596_019243</name>
</gene>
<name>A0A4U5MPT0_STECR</name>
<comment type="caution">
    <text evidence="1">The sequence shown here is derived from an EMBL/GenBank/DDBJ whole genome shotgun (WGS) entry which is preliminary data.</text>
</comment>
<keyword evidence="2" id="KW-1185">Reference proteome</keyword>
<proteinExistence type="predicted"/>
<protein>
    <submittedName>
        <fullName evidence="1">Uncharacterized protein</fullName>
    </submittedName>
</protein>
<organism evidence="1 2">
    <name type="scientific">Steinernema carpocapsae</name>
    <name type="common">Entomopathogenic nematode</name>
    <dbReference type="NCBI Taxonomy" id="34508"/>
    <lineage>
        <taxon>Eukaryota</taxon>
        <taxon>Metazoa</taxon>
        <taxon>Ecdysozoa</taxon>
        <taxon>Nematoda</taxon>
        <taxon>Chromadorea</taxon>
        <taxon>Rhabditida</taxon>
        <taxon>Tylenchina</taxon>
        <taxon>Panagrolaimomorpha</taxon>
        <taxon>Strongyloidoidea</taxon>
        <taxon>Steinernematidae</taxon>
        <taxon>Steinernema</taxon>
    </lineage>
</organism>
<sequence>MDHRLSVDLDRFESYCATQGVPGFLRILQSTHSQEFCATYESPIVGPALFSSYNSGGWDSHGPPADGTYLTCESYSKQAIRIVLSIFSS</sequence>
<evidence type="ECO:0000313" key="2">
    <source>
        <dbReference type="Proteomes" id="UP000298663"/>
    </source>
</evidence>
<accession>A0A4U5MPT0</accession>
<evidence type="ECO:0000313" key="1">
    <source>
        <dbReference type="EMBL" id="TKR71686.1"/>
    </source>
</evidence>